<proteinExistence type="predicted"/>
<dbReference type="EMBL" id="NKUC01000024">
    <property type="protein sequence ID" value="PYD56371.1"/>
    <property type="molecule type" value="Genomic_DNA"/>
</dbReference>
<evidence type="ECO:0000256" key="1">
    <source>
        <dbReference type="SAM" id="Phobius"/>
    </source>
</evidence>
<keyword evidence="1" id="KW-1133">Transmembrane helix</keyword>
<dbReference type="AlphaFoldDB" id="A0A318PGK0"/>
<protein>
    <submittedName>
        <fullName evidence="2">Uncharacterized protein</fullName>
    </submittedName>
</protein>
<keyword evidence="1" id="KW-0812">Transmembrane</keyword>
<reference evidence="2 3" key="1">
    <citation type="submission" date="2017-07" db="EMBL/GenBank/DDBJ databases">
        <title>A draft genome sequence of Komagataeibacter xylinus LMG 1515.</title>
        <authorList>
            <person name="Skraban J."/>
            <person name="Cleenwerck I."/>
            <person name="Vandamme P."/>
            <person name="Trcek J."/>
        </authorList>
    </citation>
    <scope>NUCLEOTIDE SEQUENCE [LARGE SCALE GENOMIC DNA]</scope>
    <source>
        <strain evidence="2 3">LMG 1515</strain>
    </source>
</reference>
<name>A0A318PGK0_KOMXY</name>
<dbReference type="RefSeq" id="WP_061274724.1">
    <property type="nucleotide sequence ID" value="NZ_CBCRXN010000026.1"/>
</dbReference>
<keyword evidence="1" id="KW-0472">Membrane</keyword>
<organism evidence="2 3">
    <name type="scientific">Komagataeibacter xylinus</name>
    <name type="common">Gluconacetobacter xylinus</name>
    <dbReference type="NCBI Taxonomy" id="28448"/>
    <lineage>
        <taxon>Bacteria</taxon>
        <taxon>Pseudomonadati</taxon>
        <taxon>Pseudomonadota</taxon>
        <taxon>Alphaproteobacteria</taxon>
        <taxon>Acetobacterales</taxon>
        <taxon>Acetobacteraceae</taxon>
        <taxon>Komagataeibacter</taxon>
    </lineage>
</organism>
<comment type="caution">
    <text evidence="2">The sequence shown here is derived from an EMBL/GenBank/DDBJ whole genome shotgun (WGS) entry which is preliminary data.</text>
</comment>
<sequence>MSRTVIGCSLILIGLGFFFMGLWIPEHYWPQPEGAFDPPPSSPPVAAASLLMLVPGGLFFGAGALVIRGG</sequence>
<dbReference type="Proteomes" id="UP000248257">
    <property type="component" value="Unassembled WGS sequence"/>
</dbReference>
<gene>
    <name evidence="2" type="ORF">CFR75_11160</name>
</gene>
<accession>A0A318PGK0</accession>
<evidence type="ECO:0000313" key="3">
    <source>
        <dbReference type="Proteomes" id="UP000248257"/>
    </source>
</evidence>
<feature type="transmembrane region" description="Helical" evidence="1">
    <location>
        <begin position="45"/>
        <end position="67"/>
    </location>
</feature>
<feature type="transmembrane region" description="Helical" evidence="1">
    <location>
        <begin position="5"/>
        <end position="25"/>
    </location>
</feature>
<evidence type="ECO:0000313" key="2">
    <source>
        <dbReference type="EMBL" id="PYD56371.1"/>
    </source>
</evidence>
<keyword evidence="3" id="KW-1185">Reference proteome</keyword>